<evidence type="ECO:0000313" key="4">
    <source>
        <dbReference type="Proteomes" id="UP001139409"/>
    </source>
</evidence>
<protein>
    <submittedName>
        <fullName evidence="1">Uncharacterized protein</fullName>
    </submittedName>
</protein>
<organism evidence="1 4">
    <name type="scientific">Fulvivirga sedimenti</name>
    <dbReference type="NCBI Taxonomy" id="2879465"/>
    <lineage>
        <taxon>Bacteria</taxon>
        <taxon>Pseudomonadati</taxon>
        <taxon>Bacteroidota</taxon>
        <taxon>Cytophagia</taxon>
        <taxon>Cytophagales</taxon>
        <taxon>Fulvivirgaceae</taxon>
        <taxon>Fulvivirga</taxon>
    </lineage>
</organism>
<evidence type="ECO:0000313" key="3">
    <source>
        <dbReference type="EMBL" id="MCA6077892.1"/>
    </source>
</evidence>
<evidence type="ECO:0000313" key="2">
    <source>
        <dbReference type="EMBL" id="MCA6076764.1"/>
    </source>
</evidence>
<proteinExistence type="predicted"/>
<keyword evidence="4" id="KW-1185">Reference proteome</keyword>
<dbReference type="Proteomes" id="UP001139409">
    <property type="component" value="Unassembled WGS sequence"/>
</dbReference>
<dbReference type="EMBL" id="JAIXNE010000002">
    <property type="protein sequence ID" value="MCA6075587.1"/>
    <property type="molecule type" value="Genomic_DNA"/>
</dbReference>
<accession>A0A9X1KYW1</accession>
<dbReference type="AlphaFoldDB" id="A0A9X1KYW1"/>
<gene>
    <name evidence="1" type="ORF">LDX50_11965</name>
    <name evidence="2" type="ORF">LDX50_17935</name>
    <name evidence="3" type="ORF">LDX50_23655</name>
</gene>
<dbReference type="EMBL" id="JAIXNE010000003">
    <property type="protein sequence ID" value="MCA6076764.1"/>
    <property type="molecule type" value="Genomic_DNA"/>
</dbReference>
<dbReference type="RefSeq" id="WP_225698684.1">
    <property type="nucleotide sequence ID" value="NZ_JAIXNE010000002.1"/>
</dbReference>
<comment type="caution">
    <text evidence="1">The sequence shown here is derived from an EMBL/GenBank/DDBJ whole genome shotgun (WGS) entry which is preliminary data.</text>
</comment>
<reference evidence="1" key="1">
    <citation type="submission" date="2021-09" db="EMBL/GenBank/DDBJ databases">
        <title>Fulvivirga sp. isolated from coastal sediment.</title>
        <authorList>
            <person name="Yu H."/>
        </authorList>
    </citation>
    <scope>NUCLEOTIDE SEQUENCE</scope>
    <source>
        <strain evidence="1">1062</strain>
    </source>
</reference>
<evidence type="ECO:0000313" key="1">
    <source>
        <dbReference type="EMBL" id="MCA6075587.1"/>
    </source>
</evidence>
<name>A0A9X1KYW1_9BACT</name>
<sequence>MKLLLATALLLSIAWGSGEEKKKEIEKSRNVIAHVAYDTPAAFGFGNSFYLDADKDGTNDFMFTTVMVSNEADIHTKYLVNALNKNEVLSVEGSAAINEDGMPVAELGNVAWSASASEIIEQVYSDSRESWSGTWSGDRAQYIGIKLVKDGKSYNGWVKVSIDQENETAFVEGYAINRAPNGNIAAGQI</sequence>
<dbReference type="EMBL" id="JAIXNE010000004">
    <property type="protein sequence ID" value="MCA6077892.1"/>
    <property type="molecule type" value="Genomic_DNA"/>
</dbReference>